<sequence>MNSRCEPGGVPAPPGGHVVPPPAGRVIPAVLAASAADGGLGDPGAHVVSAPRRAWQLLAMEARLLHPGVWTASFAVMALCVLFAALKGLLPVPLLELAAPLVAAVGVAGLYGPERDRAFEVVAATPTSPRVLLLARVTLVFGYDVALALLASGVLAASGGSPAGLGELVTAWLGPMALLAAMALLLSVCWHPGGAVGVVLAAWYVPALAQADVAALRAYRTMWETGPGTLAAAVALAGAAIVLAGKVEPLRRMGRAG</sequence>
<feature type="transmembrane region" description="Helical" evidence="1">
    <location>
        <begin position="133"/>
        <end position="157"/>
    </location>
</feature>
<evidence type="ECO:0000313" key="3">
    <source>
        <dbReference type="Proteomes" id="UP000295258"/>
    </source>
</evidence>
<dbReference type="AlphaFoldDB" id="A0A4R4UXL8"/>
<organism evidence="2 3">
    <name type="scientific">Nonomuraea deserti</name>
    <dbReference type="NCBI Taxonomy" id="1848322"/>
    <lineage>
        <taxon>Bacteria</taxon>
        <taxon>Bacillati</taxon>
        <taxon>Actinomycetota</taxon>
        <taxon>Actinomycetes</taxon>
        <taxon>Streptosporangiales</taxon>
        <taxon>Streptosporangiaceae</taxon>
        <taxon>Nonomuraea</taxon>
    </lineage>
</organism>
<gene>
    <name evidence="2" type="ORF">E1292_37280</name>
</gene>
<keyword evidence="3" id="KW-1185">Reference proteome</keyword>
<feature type="transmembrane region" description="Helical" evidence="1">
    <location>
        <begin position="195"/>
        <end position="216"/>
    </location>
</feature>
<proteinExistence type="predicted"/>
<reference evidence="2 3" key="1">
    <citation type="submission" date="2019-03" db="EMBL/GenBank/DDBJ databases">
        <title>Draft genome sequences of novel Actinobacteria.</title>
        <authorList>
            <person name="Sahin N."/>
            <person name="Ay H."/>
            <person name="Saygin H."/>
        </authorList>
    </citation>
    <scope>NUCLEOTIDE SEQUENCE [LARGE SCALE GENOMIC DNA]</scope>
    <source>
        <strain evidence="2 3">KC310</strain>
    </source>
</reference>
<evidence type="ECO:0000256" key="1">
    <source>
        <dbReference type="SAM" id="Phobius"/>
    </source>
</evidence>
<dbReference type="RefSeq" id="WP_132602434.1">
    <property type="nucleotide sequence ID" value="NZ_SMKO01000154.1"/>
</dbReference>
<dbReference type="EMBL" id="SMKO01000154">
    <property type="protein sequence ID" value="TDC97337.1"/>
    <property type="molecule type" value="Genomic_DNA"/>
</dbReference>
<evidence type="ECO:0000313" key="2">
    <source>
        <dbReference type="EMBL" id="TDC97337.1"/>
    </source>
</evidence>
<feature type="transmembrane region" description="Helical" evidence="1">
    <location>
        <begin position="169"/>
        <end position="188"/>
    </location>
</feature>
<name>A0A4R4UXL8_9ACTN</name>
<keyword evidence="1" id="KW-0472">Membrane</keyword>
<feature type="transmembrane region" description="Helical" evidence="1">
    <location>
        <begin position="64"/>
        <end position="86"/>
    </location>
</feature>
<feature type="transmembrane region" description="Helical" evidence="1">
    <location>
        <begin position="228"/>
        <end position="245"/>
    </location>
</feature>
<comment type="caution">
    <text evidence="2">The sequence shown here is derived from an EMBL/GenBank/DDBJ whole genome shotgun (WGS) entry which is preliminary data.</text>
</comment>
<accession>A0A4R4UXL8</accession>
<protein>
    <submittedName>
        <fullName evidence="2">Uncharacterized protein</fullName>
    </submittedName>
</protein>
<keyword evidence="1" id="KW-1133">Transmembrane helix</keyword>
<dbReference type="Proteomes" id="UP000295258">
    <property type="component" value="Unassembled WGS sequence"/>
</dbReference>
<feature type="transmembrane region" description="Helical" evidence="1">
    <location>
        <begin position="92"/>
        <end position="112"/>
    </location>
</feature>
<keyword evidence="1" id="KW-0812">Transmembrane</keyword>